<keyword evidence="2" id="KW-1185">Reference proteome</keyword>
<reference evidence="1" key="1">
    <citation type="submission" date="2020-08" db="EMBL/GenBank/DDBJ databases">
        <title>Multicomponent nature underlies the extraordinary mechanical properties of spider dragline silk.</title>
        <authorList>
            <person name="Kono N."/>
            <person name="Nakamura H."/>
            <person name="Mori M."/>
            <person name="Yoshida Y."/>
            <person name="Ohtoshi R."/>
            <person name="Malay A.D."/>
            <person name="Moran D.A.P."/>
            <person name="Tomita M."/>
            <person name="Numata K."/>
            <person name="Arakawa K."/>
        </authorList>
    </citation>
    <scope>NUCLEOTIDE SEQUENCE</scope>
</reference>
<dbReference type="AlphaFoldDB" id="A0A8X6S765"/>
<evidence type="ECO:0000313" key="2">
    <source>
        <dbReference type="Proteomes" id="UP000887159"/>
    </source>
</evidence>
<evidence type="ECO:0000313" key="1">
    <source>
        <dbReference type="EMBL" id="GFY04122.1"/>
    </source>
</evidence>
<proteinExistence type="predicted"/>
<sequence>MQRDCALRIASKGRLTPFSLEYKTGNPSLLECAESFTKKQLRGVAHELGRSDCVVRRCWDWETKRCHLHEDQGHDALDGPVVKKTALRNERVQPTASSATIQNKQNLGFFKQN</sequence>
<comment type="caution">
    <text evidence="1">The sequence shown here is derived from an EMBL/GenBank/DDBJ whole genome shotgun (WGS) entry which is preliminary data.</text>
</comment>
<protein>
    <submittedName>
        <fullName evidence="1">Uncharacterized protein</fullName>
    </submittedName>
</protein>
<organism evidence="1 2">
    <name type="scientific">Trichonephila clavipes</name>
    <name type="common">Golden silk orbweaver</name>
    <name type="synonym">Nephila clavipes</name>
    <dbReference type="NCBI Taxonomy" id="2585209"/>
    <lineage>
        <taxon>Eukaryota</taxon>
        <taxon>Metazoa</taxon>
        <taxon>Ecdysozoa</taxon>
        <taxon>Arthropoda</taxon>
        <taxon>Chelicerata</taxon>
        <taxon>Arachnida</taxon>
        <taxon>Araneae</taxon>
        <taxon>Araneomorphae</taxon>
        <taxon>Entelegynae</taxon>
        <taxon>Araneoidea</taxon>
        <taxon>Nephilidae</taxon>
        <taxon>Trichonephila</taxon>
    </lineage>
</organism>
<dbReference type="EMBL" id="BMAU01021243">
    <property type="protein sequence ID" value="GFY04122.1"/>
    <property type="molecule type" value="Genomic_DNA"/>
</dbReference>
<gene>
    <name evidence="1" type="ORF">TNCV_1199001</name>
</gene>
<accession>A0A8X6S765</accession>
<dbReference type="Proteomes" id="UP000887159">
    <property type="component" value="Unassembled WGS sequence"/>
</dbReference>
<name>A0A8X6S765_TRICX</name>